<dbReference type="EMBL" id="CAUYUJ010021924">
    <property type="protein sequence ID" value="CAK0907824.1"/>
    <property type="molecule type" value="Genomic_DNA"/>
</dbReference>
<proteinExistence type="predicted"/>
<comment type="caution">
    <text evidence="1">The sequence shown here is derived from an EMBL/GenBank/DDBJ whole genome shotgun (WGS) entry which is preliminary data.</text>
</comment>
<protein>
    <submittedName>
        <fullName evidence="1">Uncharacterized protein</fullName>
    </submittedName>
</protein>
<sequence length="137" mass="15639">KRPEEPLEGLFSWSLVDGKEALVFDFDYCDKKLLQYSAHAGQAVRSDFTKTNFNYITAHLRVSDTLSSSGEPDLLHRYIDFKIDDRMLRASALGRRDQELRRRALGVAMCVAAAVHSNRFAAAVPIEFQRVVQHLRQ</sequence>
<accession>A0ABN9Y5I4</accession>
<feature type="non-terminal residue" evidence="1">
    <location>
        <position position="1"/>
    </location>
</feature>
<reference evidence="1" key="1">
    <citation type="submission" date="2023-10" db="EMBL/GenBank/DDBJ databases">
        <authorList>
            <person name="Chen Y."/>
            <person name="Shah S."/>
            <person name="Dougan E. K."/>
            <person name="Thang M."/>
            <person name="Chan C."/>
        </authorList>
    </citation>
    <scope>NUCLEOTIDE SEQUENCE [LARGE SCALE GENOMIC DNA]</scope>
</reference>
<dbReference type="Proteomes" id="UP001189429">
    <property type="component" value="Unassembled WGS sequence"/>
</dbReference>
<organism evidence="1 2">
    <name type="scientific">Prorocentrum cordatum</name>
    <dbReference type="NCBI Taxonomy" id="2364126"/>
    <lineage>
        <taxon>Eukaryota</taxon>
        <taxon>Sar</taxon>
        <taxon>Alveolata</taxon>
        <taxon>Dinophyceae</taxon>
        <taxon>Prorocentrales</taxon>
        <taxon>Prorocentraceae</taxon>
        <taxon>Prorocentrum</taxon>
    </lineage>
</organism>
<evidence type="ECO:0000313" key="2">
    <source>
        <dbReference type="Proteomes" id="UP001189429"/>
    </source>
</evidence>
<evidence type="ECO:0000313" key="1">
    <source>
        <dbReference type="EMBL" id="CAK0907824.1"/>
    </source>
</evidence>
<gene>
    <name evidence="1" type="ORF">PCOR1329_LOCUS82710</name>
</gene>
<keyword evidence="2" id="KW-1185">Reference proteome</keyword>
<name>A0ABN9Y5I4_9DINO</name>